<organism evidence="3">
    <name type="scientific">Magnaporthiopsis poae (strain ATCC 64411 / 73-15)</name>
    <name type="common">Kentucky bluegrass fungus</name>
    <name type="synonym">Magnaporthe poae</name>
    <dbReference type="NCBI Taxonomy" id="644358"/>
    <lineage>
        <taxon>Eukaryota</taxon>
        <taxon>Fungi</taxon>
        <taxon>Dikarya</taxon>
        <taxon>Ascomycota</taxon>
        <taxon>Pezizomycotina</taxon>
        <taxon>Sordariomycetes</taxon>
        <taxon>Sordariomycetidae</taxon>
        <taxon>Magnaporthales</taxon>
        <taxon>Magnaporthaceae</taxon>
        <taxon>Magnaporthiopsis</taxon>
    </lineage>
</organism>
<dbReference type="EMBL" id="GL876972">
    <property type="protein sequence ID" value="KLU89266.1"/>
    <property type="molecule type" value="Genomic_DNA"/>
</dbReference>
<feature type="non-terminal residue" evidence="3">
    <location>
        <position position="110"/>
    </location>
</feature>
<dbReference type="VEuPathDB" id="FungiDB:MAPG_08240"/>
<sequence length="110" mass="11658">MPQDWSVGFLPWVLLLSGVPAVAGHTTTGSRVLAVGPEACARSPLLMPAATAFCQVGPEMDGSLEPGTAAPARANDTQRQQQQRSVDMSWRGPHFCVGDVCVYSNPSFSQ</sequence>
<evidence type="ECO:0000256" key="1">
    <source>
        <dbReference type="SAM" id="MobiDB-lite"/>
    </source>
</evidence>
<evidence type="ECO:0000256" key="2">
    <source>
        <dbReference type="SAM" id="SignalP"/>
    </source>
</evidence>
<feature type="chain" id="PRO_5005202598" description="Secreted protein" evidence="2">
    <location>
        <begin position="25"/>
        <end position="110"/>
    </location>
</feature>
<feature type="signal peptide" evidence="2">
    <location>
        <begin position="1"/>
        <end position="24"/>
    </location>
</feature>
<gene>
    <name evidence="3" type="ORF">MAPG_08240</name>
</gene>
<feature type="compositionally biased region" description="Polar residues" evidence="1">
    <location>
        <begin position="75"/>
        <end position="86"/>
    </location>
</feature>
<accession>A0A0H2U5N9</accession>
<keyword evidence="2" id="KW-0732">Signal</keyword>
<protein>
    <recommendedName>
        <fullName evidence="4">Secreted protein</fullName>
    </recommendedName>
</protein>
<proteinExistence type="predicted"/>
<name>A0A0H2U5N9_MAGP6</name>
<reference evidence="3" key="1">
    <citation type="submission" date="2010-05" db="EMBL/GenBank/DDBJ databases">
        <title>The Genome Sequence of Magnaporthe poae strain ATCC 64411.</title>
        <authorList>
            <consortium name="The Broad Institute Genome Sequencing Platform"/>
            <consortium name="Broad Institute Genome Sequencing Center for Infectious Disease"/>
            <person name="Ma L.-J."/>
            <person name="Dead R."/>
            <person name="Young S."/>
            <person name="Zeng Q."/>
            <person name="Koehrsen M."/>
            <person name="Alvarado L."/>
            <person name="Berlin A."/>
            <person name="Chapman S.B."/>
            <person name="Chen Z."/>
            <person name="Freedman E."/>
            <person name="Gellesch M."/>
            <person name="Goldberg J."/>
            <person name="Griggs A."/>
            <person name="Gujja S."/>
            <person name="Heilman E.R."/>
            <person name="Heiman D."/>
            <person name="Hepburn T."/>
            <person name="Howarth C."/>
            <person name="Jen D."/>
            <person name="Larson L."/>
            <person name="Mehta T."/>
            <person name="Neiman D."/>
            <person name="Pearson M."/>
            <person name="Roberts A."/>
            <person name="Saif S."/>
            <person name="Shea T."/>
            <person name="Shenoy N."/>
            <person name="Sisk P."/>
            <person name="Stolte C."/>
            <person name="Sykes S."/>
            <person name="Walk T."/>
            <person name="White J."/>
            <person name="Yandava C."/>
            <person name="Haas B."/>
            <person name="Nusbaum C."/>
            <person name="Birren B."/>
        </authorList>
    </citation>
    <scope>NUCLEOTIDE SEQUENCE</scope>
    <source>
        <strain evidence="3">ATCC 64411</strain>
    </source>
</reference>
<evidence type="ECO:0008006" key="4">
    <source>
        <dbReference type="Google" id="ProtNLM"/>
    </source>
</evidence>
<feature type="region of interest" description="Disordered" evidence="1">
    <location>
        <begin position="58"/>
        <end position="87"/>
    </location>
</feature>
<evidence type="ECO:0000313" key="3">
    <source>
        <dbReference type="EMBL" id="KLU89266.1"/>
    </source>
</evidence>
<reference evidence="3" key="2">
    <citation type="submission" date="2011-03" db="EMBL/GenBank/DDBJ databases">
        <title>Annotation of Magnaporthe poae ATCC 64411.</title>
        <authorList>
            <person name="Ma L.-J."/>
            <person name="Dead R."/>
            <person name="Young S.K."/>
            <person name="Zeng Q."/>
            <person name="Gargeya S."/>
            <person name="Fitzgerald M."/>
            <person name="Haas B."/>
            <person name="Abouelleil A."/>
            <person name="Alvarado L."/>
            <person name="Arachchi H.M."/>
            <person name="Berlin A."/>
            <person name="Brown A."/>
            <person name="Chapman S.B."/>
            <person name="Chen Z."/>
            <person name="Dunbar C."/>
            <person name="Freedman E."/>
            <person name="Gearin G."/>
            <person name="Gellesch M."/>
            <person name="Goldberg J."/>
            <person name="Griggs A."/>
            <person name="Gujja S."/>
            <person name="Heiman D."/>
            <person name="Howarth C."/>
            <person name="Larson L."/>
            <person name="Lui A."/>
            <person name="MacDonald P.J.P."/>
            <person name="Mehta T."/>
            <person name="Montmayeur A."/>
            <person name="Murphy C."/>
            <person name="Neiman D."/>
            <person name="Pearson M."/>
            <person name="Priest M."/>
            <person name="Roberts A."/>
            <person name="Saif S."/>
            <person name="Shea T."/>
            <person name="Shenoy N."/>
            <person name="Sisk P."/>
            <person name="Stolte C."/>
            <person name="Sykes S."/>
            <person name="Yandava C."/>
            <person name="Wortman J."/>
            <person name="Nusbaum C."/>
            <person name="Birren B."/>
        </authorList>
    </citation>
    <scope>NUCLEOTIDE SEQUENCE</scope>
    <source>
        <strain evidence="3">ATCC 64411</strain>
    </source>
</reference>
<dbReference type="AlphaFoldDB" id="A0A0H2U5N9"/>